<dbReference type="AlphaFoldDB" id="E9SDL0"/>
<protein>
    <recommendedName>
        <fullName evidence="5 7">Uronate isomerase</fullName>
        <ecNumber evidence="4 7">5.3.1.12</ecNumber>
    </recommendedName>
    <alternativeName>
        <fullName evidence="7">Glucuronate isomerase</fullName>
    </alternativeName>
    <alternativeName>
        <fullName evidence="7">Uronic isomerase</fullName>
    </alternativeName>
</protein>
<dbReference type="eggNOG" id="COG1904">
    <property type="taxonomic scope" value="Bacteria"/>
</dbReference>
<reference evidence="8 9" key="1">
    <citation type="submission" date="2011-02" db="EMBL/GenBank/DDBJ databases">
        <authorList>
            <person name="Nelson K.E."/>
            <person name="Sutton G."/>
            <person name="Torralba M."/>
            <person name="Durkin S."/>
            <person name="Harkins D."/>
            <person name="Montgomery R."/>
            <person name="Ziemer C."/>
            <person name="Klaassens E."/>
            <person name="Ocuiv P."/>
            <person name="Morrison M."/>
        </authorList>
    </citation>
    <scope>NUCLEOTIDE SEQUENCE [LARGE SCALE GENOMIC DNA]</scope>
    <source>
        <strain evidence="8 9">8</strain>
    </source>
</reference>
<comment type="similarity">
    <text evidence="3 7">Belongs to the metallo-dependent hydrolases superfamily. Uronate isomerase family.</text>
</comment>
<dbReference type="Gene3D" id="1.10.2020.10">
    <property type="entry name" value="uronate isomerase, domain 2, chain A"/>
    <property type="match status" value="1"/>
</dbReference>
<comment type="catalytic activity">
    <reaction evidence="1 7">
        <text>D-glucuronate = D-fructuronate</text>
        <dbReference type="Rhea" id="RHEA:13049"/>
        <dbReference type="ChEBI" id="CHEBI:58720"/>
        <dbReference type="ChEBI" id="CHEBI:59863"/>
        <dbReference type="EC" id="5.3.1.12"/>
    </reaction>
</comment>
<evidence type="ECO:0000313" key="8">
    <source>
        <dbReference type="EMBL" id="EGC02664.1"/>
    </source>
</evidence>
<dbReference type="EC" id="5.3.1.12" evidence="4 7"/>
<evidence type="ECO:0000256" key="7">
    <source>
        <dbReference type="HAMAP-Rule" id="MF_00675"/>
    </source>
</evidence>
<dbReference type="RefSeq" id="WP_002850663.1">
    <property type="nucleotide sequence ID" value="NZ_ADKM02000091.1"/>
</dbReference>
<evidence type="ECO:0000256" key="2">
    <source>
        <dbReference type="ARBA" id="ARBA00004892"/>
    </source>
</evidence>
<dbReference type="InterPro" id="IPR003766">
    <property type="entry name" value="Uronate_isomerase"/>
</dbReference>
<dbReference type="Gene3D" id="3.20.20.140">
    <property type="entry name" value="Metal-dependent hydrolases"/>
    <property type="match status" value="1"/>
</dbReference>
<proteinExistence type="inferred from homology"/>
<sequence>MKEFMDKDFVLKNDTAKVLYHQYAEDMPIFDFHCHLSIEEIYNDKQFSSITECWLGGDHYKWRLMREMGIDESYITGDKSDFEKFMKYAEVMPYAIGNPIYHWTHLELRRYFGINDILSPKTAEDIFNKCNEKLKTLTARKLIADSNVKKLFTTDDPIDDLHFHKQLKADGDFDVEVYPAFRPDKAINIELPTYVPYIAKLAEVSGVEINGIDSLCEALTKRIEYFDSVGCVCSDHALDVVMFKPAERDIVDYIVKKALNGNELTSDEIEQYKGYVLVHLGKQYARLHWVQQYHIGALRNNSRRYMGLLGPDTGFDAIEDQTFAKKLAMLLDTLDSTDELPKTILYCLNPRDNEVLATIMNCFQQGGIVGKMQFGSAWWFNDQKDGMEKQLTALSQLGLVSKFVGMLTDSRSFLSYTRHEYFRRILCNMFGELIEEGEYPNEVELVGNIVKDICYNNAIRYFSK</sequence>
<dbReference type="STRING" id="246199.CUS_7206"/>
<evidence type="ECO:0000256" key="4">
    <source>
        <dbReference type="ARBA" id="ARBA00012546"/>
    </source>
</evidence>
<dbReference type="Pfam" id="PF02614">
    <property type="entry name" value="UxaC"/>
    <property type="match status" value="1"/>
</dbReference>
<dbReference type="OrthoDB" id="9766564at2"/>
<evidence type="ECO:0000256" key="6">
    <source>
        <dbReference type="ARBA" id="ARBA00023235"/>
    </source>
</evidence>
<name>E9SDL0_RUMAL</name>
<keyword evidence="6 7" id="KW-0413">Isomerase</keyword>
<dbReference type="Proteomes" id="UP000004259">
    <property type="component" value="Unassembled WGS sequence"/>
</dbReference>
<gene>
    <name evidence="7 8" type="primary">uxaC</name>
    <name evidence="8" type="ORF">CUS_7206</name>
</gene>
<comment type="caution">
    <text evidence="8">The sequence shown here is derived from an EMBL/GenBank/DDBJ whole genome shotgun (WGS) entry which is preliminary data.</text>
</comment>
<organism evidence="8 9">
    <name type="scientific">Ruminococcus albus 8</name>
    <dbReference type="NCBI Taxonomy" id="246199"/>
    <lineage>
        <taxon>Bacteria</taxon>
        <taxon>Bacillati</taxon>
        <taxon>Bacillota</taxon>
        <taxon>Clostridia</taxon>
        <taxon>Eubacteriales</taxon>
        <taxon>Oscillospiraceae</taxon>
        <taxon>Ruminococcus</taxon>
    </lineage>
</organism>
<dbReference type="PANTHER" id="PTHR30068:SF4">
    <property type="entry name" value="URONATE ISOMERASE"/>
    <property type="match status" value="1"/>
</dbReference>
<comment type="pathway">
    <text evidence="2 7">Carbohydrate metabolism; pentose and glucuronate interconversion.</text>
</comment>
<dbReference type="GO" id="GO:0042840">
    <property type="term" value="P:D-glucuronate catabolic process"/>
    <property type="evidence" value="ECO:0007669"/>
    <property type="project" value="TreeGrafter"/>
</dbReference>
<evidence type="ECO:0000256" key="5">
    <source>
        <dbReference type="ARBA" id="ARBA00020555"/>
    </source>
</evidence>
<dbReference type="UniPathway" id="UPA00246"/>
<accession>E9SDL0</accession>
<dbReference type="InterPro" id="IPR032466">
    <property type="entry name" value="Metal_Hydrolase"/>
</dbReference>
<comment type="catalytic activity">
    <reaction evidence="7">
        <text>aldehydo-D-galacturonate = keto-D-tagaturonate</text>
        <dbReference type="Rhea" id="RHEA:27702"/>
        <dbReference type="ChEBI" id="CHEBI:12952"/>
        <dbReference type="ChEBI" id="CHEBI:17886"/>
    </reaction>
</comment>
<dbReference type="HAMAP" id="MF_00675">
    <property type="entry name" value="UxaC"/>
    <property type="match status" value="1"/>
</dbReference>
<dbReference type="NCBIfam" id="NF002794">
    <property type="entry name" value="PRK02925.1"/>
    <property type="match status" value="1"/>
</dbReference>
<dbReference type="SUPFAM" id="SSF51556">
    <property type="entry name" value="Metallo-dependent hydrolases"/>
    <property type="match status" value="1"/>
</dbReference>
<evidence type="ECO:0000256" key="3">
    <source>
        <dbReference type="ARBA" id="ARBA00008397"/>
    </source>
</evidence>
<evidence type="ECO:0000256" key="1">
    <source>
        <dbReference type="ARBA" id="ARBA00001165"/>
    </source>
</evidence>
<dbReference type="PANTHER" id="PTHR30068">
    <property type="entry name" value="URONATE ISOMERASE"/>
    <property type="match status" value="1"/>
</dbReference>
<dbReference type="EMBL" id="ADKM02000091">
    <property type="protein sequence ID" value="EGC02664.1"/>
    <property type="molecule type" value="Genomic_DNA"/>
</dbReference>
<keyword evidence="9" id="KW-1185">Reference proteome</keyword>
<dbReference type="GO" id="GO:0008880">
    <property type="term" value="F:glucuronate isomerase activity"/>
    <property type="evidence" value="ECO:0007669"/>
    <property type="project" value="UniProtKB-UniRule"/>
</dbReference>
<dbReference type="GO" id="GO:0019698">
    <property type="term" value="P:D-galacturonate catabolic process"/>
    <property type="evidence" value="ECO:0007669"/>
    <property type="project" value="TreeGrafter"/>
</dbReference>
<evidence type="ECO:0000313" key="9">
    <source>
        <dbReference type="Proteomes" id="UP000004259"/>
    </source>
</evidence>